<comment type="caution">
    <text evidence="3">The sequence shown here is derived from an EMBL/GenBank/DDBJ whole genome shotgun (WGS) entry which is preliminary data.</text>
</comment>
<gene>
    <name evidence="3" type="ORF">PFL603g_05317</name>
</gene>
<dbReference type="EMBL" id="LCYC01000062">
    <property type="protein sequence ID" value="KWV70639.1"/>
    <property type="molecule type" value="Genomic_DNA"/>
</dbReference>
<dbReference type="SUPFAM" id="SSF103515">
    <property type="entry name" value="Autotransporter"/>
    <property type="match status" value="1"/>
</dbReference>
<dbReference type="RefSeq" id="WP_056785177.1">
    <property type="nucleotide sequence ID" value="NZ_LCYC01000062.1"/>
</dbReference>
<keyword evidence="1" id="KW-0732">Signal</keyword>
<sequence length="433" mass="47041">MPFTLQRIAIVISLAVAASFQPAHARGDIEYKPYGSYPYDAADYSGVFIPQFEAPPIPPPFDGFLTQQATSHNGLQVAKVLEPAVIQLVASGELDSEDLKELQKSLEQLSKQPGGIGAALEQLAASQNANLATATQATTQHLSRQLLATLRTLPTDDDGHFWVQGLGNAGSLDPQHGSAGLKHDTQGLLLGADWAIDHAWRVGVMGAKTSSRFDAPRYAAELDSWHLGGYAVRQDGPFALRLGAIYSNHAGQNKRSVSLLTYHDSLKSKYNASSQTLFSELGYQLGSGDSTVEPFVGLGYQRYQRDRFKESGGVTALNVGPQTQRNLNSTFGLRLATLYRFDNNMSLTPHLSTSWKHLYGDVNSQVRQTSRYAPGLIDEYTITGTALDRDSFDLHAGLDLALSTQHSVGLTYSSQAGNHGHDQGLMGQWKMSF</sequence>
<protein>
    <submittedName>
        <fullName evidence="3">Extracellular serine protease</fullName>
        <ecNumber evidence="3">3.4.21.-</ecNumber>
    </submittedName>
</protein>
<dbReference type="InterPro" id="IPR006315">
    <property type="entry name" value="OM_autotransptr_brl_dom"/>
</dbReference>
<dbReference type="Proteomes" id="UP000063434">
    <property type="component" value="Unassembled WGS sequence"/>
</dbReference>
<feature type="domain" description="Autotransporter" evidence="2">
    <location>
        <begin position="154"/>
        <end position="433"/>
    </location>
</feature>
<feature type="chain" id="PRO_5007137584" evidence="1">
    <location>
        <begin position="26"/>
        <end position="433"/>
    </location>
</feature>
<evidence type="ECO:0000313" key="4">
    <source>
        <dbReference type="Proteomes" id="UP000063434"/>
    </source>
</evidence>
<dbReference type="GO" id="GO:0006508">
    <property type="term" value="P:proteolysis"/>
    <property type="evidence" value="ECO:0007669"/>
    <property type="project" value="UniProtKB-KW"/>
</dbReference>
<organism evidence="3 4">
    <name type="scientific">Pseudomonas fluorescens</name>
    <dbReference type="NCBI Taxonomy" id="294"/>
    <lineage>
        <taxon>Bacteria</taxon>
        <taxon>Pseudomonadati</taxon>
        <taxon>Pseudomonadota</taxon>
        <taxon>Gammaproteobacteria</taxon>
        <taxon>Pseudomonadales</taxon>
        <taxon>Pseudomonadaceae</taxon>
        <taxon>Pseudomonas</taxon>
    </lineage>
</organism>
<dbReference type="InterPro" id="IPR005546">
    <property type="entry name" value="Autotransporte_beta"/>
</dbReference>
<name>A0A109KJY4_PSEFL</name>
<evidence type="ECO:0000259" key="2">
    <source>
        <dbReference type="PROSITE" id="PS51208"/>
    </source>
</evidence>
<dbReference type="InterPro" id="IPR036709">
    <property type="entry name" value="Autotransporte_beta_dom_sf"/>
</dbReference>
<evidence type="ECO:0000313" key="3">
    <source>
        <dbReference type="EMBL" id="KWV70639.1"/>
    </source>
</evidence>
<dbReference type="PATRIC" id="fig|294.195.peg.5682"/>
<proteinExistence type="predicted"/>
<reference evidence="3 4" key="1">
    <citation type="submission" date="2015-05" db="EMBL/GenBank/DDBJ databases">
        <title>A genomic and transcriptomic approach to investigate the blue pigment phenotype in Pseudomonas fluorescens.</title>
        <authorList>
            <person name="Andreani N.A."/>
            <person name="Cardazzo B."/>
        </authorList>
    </citation>
    <scope>NUCLEOTIDE SEQUENCE [LARGE SCALE GENOMIC DNA]</scope>
    <source>
        <strain evidence="3 4">Ps_40</strain>
    </source>
</reference>
<feature type="signal peptide" evidence="1">
    <location>
        <begin position="1"/>
        <end position="25"/>
    </location>
</feature>
<dbReference type="SMART" id="SM00869">
    <property type="entry name" value="Autotransporter"/>
    <property type="match status" value="1"/>
</dbReference>
<dbReference type="AlphaFoldDB" id="A0A109KJY4"/>
<dbReference type="EC" id="3.4.21.-" evidence="3"/>
<evidence type="ECO:0000256" key="1">
    <source>
        <dbReference type="SAM" id="SignalP"/>
    </source>
</evidence>
<keyword evidence="3" id="KW-0645">Protease</keyword>
<dbReference type="Pfam" id="PF03797">
    <property type="entry name" value="Autotransporter"/>
    <property type="match status" value="1"/>
</dbReference>
<keyword evidence="3" id="KW-0378">Hydrolase</keyword>
<accession>A0A109KJY4</accession>
<dbReference type="Gene3D" id="2.40.128.130">
    <property type="entry name" value="Autotransporter beta-domain"/>
    <property type="match status" value="1"/>
</dbReference>
<dbReference type="NCBIfam" id="TIGR01414">
    <property type="entry name" value="autotrans_barl"/>
    <property type="match status" value="1"/>
</dbReference>
<dbReference type="GO" id="GO:0019867">
    <property type="term" value="C:outer membrane"/>
    <property type="evidence" value="ECO:0007669"/>
    <property type="project" value="InterPro"/>
</dbReference>
<dbReference type="PROSITE" id="PS51208">
    <property type="entry name" value="AUTOTRANSPORTER"/>
    <property type="match status" value="1"/>
</dbReference>
<dbReference type="GO" id="GO:0008233">
    <property type="term" value="F:peptidase activity"/>
    <property type="evidence" value="ECO:0007669"/>
    <property type="project" value="UniProtKB-KW"/>
</dbReference>